<organism evidence="1 2">
    <name type="scientific">Dendrothele bispora (strain CBS 962.96)</name>
    <dbReference type="NCBI Taxonomy" id="1314807"/>
    <lineage>
        <taxon>Eukaryota</taxon>
        <taxon>Fungi</taxon>
        <taxon>Dikarya</taxon>
        <taxon>Basidiomycota</taxon>
        <taxon>Agaricomycotina</taxon>
        <taxon>Agaricomycetes</taxon>
        <taxon>Agaricomycetidae</taxon>
        <taxon>Agaricales</taxon>
        <taxon>Agaricales incertae sedis</taxon>
        <taxon>Dendrothele</taxon>
    </lineage>
</organism>
<dbReference type="Proteomes" id="UP000297245">
    <property type="component" value="Unassembled WGS sequence"/>
</dbReference>
<proteinExistence type="predicted"/>
<evidence type="ECO:0000313" key="2">
    <source>
        <dbReference type="Proteomes" id="UP000297245"/>
    </source>
</evidence>
<dbReference type="AlphaFoldDB" id="A0A4S8M258"/>
<evidence type="ECO:0000313" key="1">
    <source>
        <dbReference type="EMBL" id="THU96174.1"/>
    </source>
</evidence>
<protein>
    <submittedName>
        <fullName evidence="1">Uncharacterized protein</fullName>
    </submittedName>
</protein>
<dbReference type="EMBL" id="ML179182">
    <property type="protein sequence ID" value="THU96174.1"/>
    <property type="molecule type" value="Genomic_DNA"/>
</dbReference>
<name>A0A4S8M258_DENBC</name>
<accession>A0A4S8M258</accession>
<gene>
    <name evidence="1" type="ORF">K435DRAFT_858774</name>
</gene>
<dbReference type="OrthoDB" id="3318227at2759"/>
<keyword evidence="2" id="KW-1185">Reference proteome</keyword>
<reference evidence="1 2" key="1">
    <citation type="journal article" date="2019" name="Nat. Ecol. Evol.">
        <title>Megaphylogeny resolves global patterns of mushroom evolution.</title>
        <authorList>
            <person name="Varga T."/>
            <person name="Krizsan K."/>
            <person name="Foldi C."/>
            <person name="Dima B."/>
            <person name="Sanchez-Garcia M."/>
            <person name="Sanchez-Ramirez S."/>
            <person name="Szollosi G.J."/>
            <person name="Szarkandi J.G."/>
            <person name="Papp V."/>
            <person name="Albert L."/>
            <person name="Andreopoulos W."/>
            <person name="Angelini C."/>
            <person name="Antonin V."/>
            <person name="Barry K.W."/>
            <person name="Bougher N.L."/>
            <person name="Buchanan P."/>
            <person name="Buyck B."/>
            <person name="Bense V."/>
            <person name="Catcheside P."/>
            <person name="Chovatia M."/>
            <person name="Cooper J."/>
            <person name="Damon W."/>
            <person name="Desjardin D."/>
            <person name="Finy P."/>
            <person name="Geml J."/>
            <person name="Haridas S."/>
            <person name="Hughes K."/>
            <person name="Justo A."/>
            <person name="Karasinski D."/>
            <person name="Kautmanova I."/>
            <person name="Kiss B."/>
            <person name="Kocsube S."/>
            <person name="Kotiranta H."/>
            <person name="LaButti K.M."/>
            <person name="Lechner B.E."/>
            <person name="Liimatainen K."/>
            <person name="Lipzen A."/>
            <person name="Lukacs Z."/>
            <person name="Mihaltcheva S."/>
            <person name="Morgado L.N."/>
            <person name="Niskanen T."/>
            <person name="Noordeloos M.E."/>
            <person name="Ohm R.A."/>
            <person name="Ortiz-Santana B."/>
            <person name="Ovrebo C."/>
            <person name="Racz N."/>
            <person name="Riley R."/>
            <person name="Savchenko A."/>
            <person name="Shiryaev A."/>
            <person name="Soop K."/>
            <person name="Spirin V."/>
            <person name="Szebenyi C."/>
            <person name="Tomsovsky M."/>
            <person name="Tulloss R.E."/>
            <person name="Uehling J."/>
            <person name="Grigoriev I.V."/>
            <person name="Vagvolgyi C."/>
            <person name="Papp T."/>
            <person name="Martin F.M."/>
            <person name="Miettinen O."/>
            <person name="Hibbett D.S."/>
            <person name="Nagy L.G."/>
        </authorList>
    </citation>
    <scope>NUCLEOTIDE SEQUENCE [LARGE SCALE GENOMIC DNA]</scope>
    <source>
        <strain evidence="1 2">CBS 962.96</strain>
    </source>
</reference>
<sequence length="520" mass="59729">MSSSGFATAPFADLDSYLHFYLVMRIKKTSRITRNTPICAYEEIMRSIASKKREEIEKEGRRNITNFVLSNVNSTKFLPSETGLLREALGRVLLDEEILQLLSDKFIKKGAEENIFLVWAWWVGVNCDPPFFTWAKKIVLPLVRVAESGMKQYRAIDKCDTKQRVSVGCQHETEIIRSVETLVSDRLYDATVPLYAPMYFLLYTSTIPLTYFKMADSGRRWPSVDYYNNHYNKVHLFNQAYPNIPSSPSSPDIYKLAGVPLGRYHLYDLECGKASMTAIDLWLRANIKELRAKPGDTSVQDKRLLTTNVVQDVVSCEVKMEYNKGKMHAPYNRSDPNDDPFVDEDWDDRDGDRFELVLVVTIPNQPPPSFPSIHPRVWSLKSPRILLGTWYGSCHDVEAPYWVHSMQPGDHHSFMQPRCIMIEALASIALWEDNIYQGISRDILHWVSSVLFVQQARLVLDGVDTDSFQTPSRRVQPRNFKISKPKATVQKQSARQASTREIVENGWDLLFSSPLLDRPM</sequence>